<dbReference type="GO" id="GO:0008234">
    <property type="term" value="F:cysteine-type peptidase activity"/>
    <property type="evidence" value="ECO:0007669"/>
    <property type="project" value="UniProtKB-KW"/>
</dbReference>
<gene>
    <name evidence="6" type="ORF">HLB23_09750</name>
</gene>
<protein>
    <submittedName>
        <fullName evidence="6">C40 family peptidase</fullName>
    </submittedName>
</protein>
<comment type="similarity">
    <text evidence="1">Belongs to the peptidase C40 family.</text>
</comment>
<evidence type="ECO:0000313" key="6">
    <source>
        <dbReference type="EMBL" id="NNH70139.1"/>
    </source>
</evidence>
<name>A0A849C5C4_9NOCA</name>
<dbReference type="Proteomes" id="UP000586827">
    <property type="component" value="Unassembled WGS sequence"/>
</dbReference>
<comment type="caution">
    <text evidence="6">The sequence shown here is derived from an EMBL/GenBank/DDBJ whole genome shotgun (WGS) entry which is preliminary data.</text>
</comment>
<evidence type="ECO:0000256" key="4">
    <source>
        <dbReference type="ARBA" id="ARBA00022807"/>
    </source>
</evidence>
<keyword evidence="2" id="KW-0645">Protease</keyword>
<keyword evidence="4" id="KW-0788">Thiol protease</keyword>
<evidence type="ECO:0000256" key="2">
    <source>
        <dbReference type="ARBA" id="ARBA00022670"/>
    </source>
</evidence>
<dbReference type="InterPro" id="IPR000064">
    <property type="entry name" value="NLP_P60_dom"/>
</dbReference>
<dbReference type="PROSITE" id="PS51935">
    <property type="entry name" value="NLPC_P60"/>
    <property type="match status" value="1"/>
</dbReference>
<dbReference type="InterPro" id="IPR038765">
    <property type="entry name" value="Papain-like_cys_pep_sf"/>
</dbReference>
<evidence type="ECO:0000259" key="5">
    <source>
        <dbReference type="PROSITE" id="PS51935"/>
    </source>
</evidence>
<dbReference type="PANTHER" id="PTHR47359:SF3">
    <property type="entry name" value="NLP_P60 DOMAIN-CONTAINING PROTEIN-RELATED"/>
    <property type="match status" value="1"/>
</dbReference>
<keyword evidence="3" id="KW-0378">Hydrolase</keyword>
<dbReference type="EMBL" id="JABELX010000003">
    <property type="protein sequence ID" value="NNH70139.1"/>
    <property type="molecule type" value="Genomic_DNA"/>
</dbReference>
<dbReference type="Gene3D" id="3.90.1720.10">
    <property type="entry name" value="endopeptidase domain like (from Nostoc punctiforme)"/>
    <property type="match status" value="1"/>
</dbReference>
<dbReference type="GO" id="GO:0006508">
    <property type="term" value="P:proteolysis"/>
    <property type="evidence" value="ECO:0007669"/>
    <property type="project" value="UniProtKB-KW"/>
</dbReference>
<accession>A0A849C5C4</accession>
<sequence>MVVPGLGTTAAPNLVGVPTESGRAEIPNLAEVPSEFGRAENPDTAWVQGHSRSAVPAFEAAPAVLAISEPAVPASTTPTLPTAVADLLPTSPAAAPPPGAPQGHARSVDIAGLGTFAVPDGMPPLAGIPGVVEIPAPTVLPKQRSTGERAVEAARSKLGTSYSMGGNGPDSFDCSGLVRWSYAEAGVDLPRTSYGQLAAGTPVGIDELQPGDLVSYNGGGHSALYAGDGRIIHASTYGVGVTESALDEMSITGARRY</sequence>
<evidence type="ECO:0000256" key="1">
    <source>
        <dbReference type="ARBA" id="ARBA00007074"/>
    </source>
</evidence>
<dbReference type="AlphaFoldDB" id="A0A849C5C4"/>
<reference evidence="6 7" key="1">
    <citation type="submission" date="2020-05" db="EMBL/GenBank/DDBJ databases">
        <title>MicrobeNet Type strains.</title>
        <authorList>
            <person name="Nicholson A.C."/>
        </authorList>
    </citation>
    <scope>NUCLEOTIDE SEQUENCE [LARGE SCALE GENOMIC DNA]</scope>
    <source>
        <strain evidence="6 7">JCM 3224</strain>
    </source>
</reference>
<dbReference type="InterPro" id="IPR051794">
    <property type="entry name" value="PG_Endopeptidase_C40"/>
</dbReference>
<keyword evidence="7" id="KW-1185">Reference proteome</keyword>
<proteinExistence type="inferred from homology"/>
<evidence type="ECO:0000313" key="7">
    <source>
        <dbReference type="Proteomes" id="UP000586827"/>
    </source>
</evidence>
<feature type="domain" description="NlpC/P60" evidence="5">
    <location>
        <begin position="144"/>
        <end position="257"/>
    </location>
</feature>
<dbReference type="SUPFAM" id="SSF54001">
    <property type="entry name" value="Cysteine proteinases"/>
    <property type="match status" value="1"/>
</dbReference>
<evidence type="ECO:0000256" key="3">
    <source>
        <dbReference type="ARBA" id="ARBA00022801"/>
    </source>
</evidence>
<dbReference type="PANTHER" id="PTHR47359">
    <property type="entry name" value="PEPTIDOGLYCAN DL-ENDOPEPTIDASE CWLO"/>
    <property type="match status" value="1"/>
</dbReference>
<dbReference type="Pfam" id="PF00877">
    <property type="entry name" value="NLPC_P60"/>
    <property type="match status" value="1"/>
</dbReference>
<organism evidence="6 7">
    <name type="scientific">Nocardia uniformis</name>
    <dbReference type="NCBI Taxonomy" id="53432"/>
    <lineage>
        <taxon>Bacteria</taxon>
        <taxon>Bacillati</taxon>
        <taxon>Actinomycetota</taxon>
        <taxon>Actinomycetes</taxon>
        <taxon>Mycobacteriales</taxon>
        <taxon>Nocardiaceae</taxon>
        <taxon>Nocardia</taxon>
    </lineage>
</organism>